<dbReference type="Pfam" id="PF03004">
    <property type="entry name" value="Transposase_24"/>
    <property type="match status" value="1"/>
</dbReference>
<organism evidence="2 3">
    <name type="scientific">Nicotiana attenuata</name>
    <name type="common">Coyote tobacco</name>
    <dbReference type="NCBI Taxonomy" id="49451"/>
    <lineage>
        <taxon>Eukaryota</taxon>
        <taxon>Viridiplantae</taxon>
        <taxon>Streptophyta</taxon>
        <taxon>Embryophyta</taxon>
        <taxon>Tracheophyta</taxon>
        <taxon>Spermatophyta</taxon>
        <taxon>Magnoliopsida</taxon>
        <taxon>eudicotyledons</taxon>
        <taxon>Gunneridae</taxon>
        <taxon>Pentapetalae</taxon>
        <taxon>asterids</taxon>
        <taxon>lamiids</taxon>
        <taxon>Solanales</taxon>
        <taxon>Solanaceae</taxon>
        <taxon>Nicotianoideae</taxon>
        <taxon>Nicotianeae</taxon>
        <taxon>Nicotiana</taxon>
    </lineage>
</organism>
<accession>A0A1J6HU29</accession>
<dbReference type="EMBL" id="MJEQ01037194">
    <property type="protein sequence ID" value="OIS95851.1"/>
    <property type="molecule type" value="Genomic_DNA"/>
</dbReference>
<feature type="region of interest" description="Disordered" evidence="1">
    <location>
        <begin position="231"/>
        <end position="262"/>
    </location>
</feature>
<evidence type="ECO:0000256" key="1">
    <source>
        <dbReference type="SAM" id="MobiDB-lite"/>
    </source>
</evidence>
<keyword evidence="3" id="KW-1185">Reference proteome</keyword>
<dbReference type="PANTHER" id="PTHR33144:SF45">
    <property type="entry name" value="TRANSPOSASE TNP1_EN_SPM-LIKE DOMAIN-CONTAINING PROTEIN"/>
    <property type="match status" value="1"/>
</dbReference>
<gene>
    <name evidence="2" type="ORF">A4A49_58540</name>
</gene>
<dbReference type="OMA" id="LKAYTIM"/>
<dbReference type="Proteomes" id="UP000187609">
    <property type="component" value="Unassembled WGS sequence"/>
</dbReference>
<dbReference type="AlphaFoldDB" id="A0A1J6HU29"/>
<dbReference type="PANTHER" id="PTHR33144">
    <property type="entry name" value="OS10G0409366 PROTEIN-RELATED"/>
    <property type="match status" value="1"/>
</dbReference>
<proteinExistence type="predicted"/>
<feature type="compositionally biased region" description="Low complexity" evidence="1">
    <location>
        <begin position="236"/>
        <end position="246"/>
    </location>
</feature>
<sequence length="262" mass="28811">MYLSDGKCIVVEFDDMDQPIGEGQGVLAGFCGILATGCSLFPIHFNKWPDLPKSYFNGCFDRIIKEMSKRNAEIRKKQTVAHTGASKPNSIRRAEMMAESGQNPGRAQLYLATHKKEDGSYVNESAREICVLGKEHSGRVRCLGLGAISSKIFRQTRRLFGGINSSSCDNGSCSSQCEEKYNQIVNAHNQSQENYAQMMTAHHQMMNAFKTYMIMNEGTIPEQFAGIFVSPPPAAPSDAASGSISPMGVRRSSSDSNHNENH</sequence>
<protein>
    <submittedName>
        <fullName evidence="2">Uncharacterized protein</fullName>
    </submittedName>
</protein>
<dbReference type="Gramene" id="OIS95851">
    <property type="protein sequence ID" value="OIS95851"/>
    <property type="gene ID" value="A4A49_58540"/>
</dbReference>
<reference evidence="2" key="1">
    <citation type="submission" date="2016-11" db="EMBL/GenBank/DDBJ databases">
        <title>The genome of Nicotiana attenuata.</title>
        <authorList>
            <person name="Xu S."/>
            <person name="Brockmoeller T."/>
            <person name="Gaquerel E."/>
            <person name="Navarro A."/>
            <person name="Kuhl H."/>
            <person name="Gase K."/>
            <person name="Ling Z."/>
            <person name="Zhou W."/>
            <person name="Kreitzer C."/>
            <person name="Stanke M."/>
            <person name="Tang H."/>
            <person name="Lyons E."/>
            <person name="Pandey P."/>
            <person name="Pandey S.P."/>
            <person name="Timmermann B."/>
            <person name="Baldwin I.T."/>
        </authorList>
    </citation>
    <scope>NUCLEOTIDE SEQUENCE [LARGE SCALE GENOMIC DNA]</scope>
    <source>
        <strain evidence="2">UT</strain>
    </source>
</reference>
<evidence type="ECO:0000313" key="3">
    <source>
        <dbReference type="Proteomes" id="UP000187609"/>
    </source>
</evidence>
<dbReference type="SMR" id="A0A1J6HU29"/>
<dbReference type="InterPro" id="IPR004252">
    <property type="entry name" value="Probable_transposase_24"/>
</dbReference>
<name>A0A1J6HU29_NICAT</name>
<evidence type="ECO:0000313" key="2">
    <source>
        <dbReference type="EMBL" id="OIS95851.1"/>
    </source>
</evidence>
<comment type="caution">
    <text evidence="2">The sequence shown here is derived from an EMBL/GenBank/DDBJ whole genome shotgun (WGS) entry which is preliminary data.</text>
</comment>